<proteinExistence type="predicted"/>
<organism evidence="3 4">
    <name type="scientific">Flavihumibacter solisilvae</name>
    <dbReference type="NCBI Taxonomy" id="1349421"/>
    <lineage>
        <taxon>Bacteria</taxon>
        <taxon>Pseudomonadati</taxon>
        <taxon>Bacteroidota</taxon>
        <taxon>Chitinophagia</taxon>
        <taxon>Chitinophagales</taxon>
        <taxon>Chitinophagaceae</taxon>
        <taxon>Flavihumibacter</taxon>
    </lineage>
</organism>
<dbReference type="Proteomes" id="UP000031408">
    <property type="component" value="Unassembled WGS sequence"/>
</dbReference>
<dbReference type="SUPFAM" id="SSF51161">
    <property type="entry name" value="Trimeric LpxA-like enzymes"/>
    <property type="match status" value="1"/>
</dbReference>
<evidence type="ECO:0008006" key="5">
    <source>
        <dbReference type="Google" id="ProtNLM"/>
    </source>
</evidence>
<protein>
    <recommendedName>
        <fullName evidence="5">Glucose-1-phosphate thymidylyltransferase</fullName>
    </recommendedName>
</protein>
<dbReference type="NCBIfam" id="TIGR03991">
    <property type="entry name" value="alt_bact_glmU"/>
    <property type="match status" value="1"/>
</dbReference>
<dbReference type="GO" id="GO:0016779">
    <property type="term" value="F:nucleotidyltransferase activity"/>
    <property type="evidence" value="ECO:0007669"/>
    <property type="project" value="UniProtKB-ARBA"/>
</dbReference>
<dbReference type="InterPro" id="IPR023917">
    <property type="entry name" value="Bifunctiontional_GlmU_bac-type"/>
</dbReference>
<evidence type="ECO:0000256" key="2">
    <source>
        <dbReference type="ARBA" id="ARBA00023315"/>
    </source>
</evidence>
<dbReference type="EMBL" id="JSVC01000016">
    <property type="protein sequence ID" value="KIC93869.1"/>
    <property type="molecule type" value="Genomic_DNA"/>
</dbReference>
<dbReference type="InterPro" id="IPR050065">
    <property type="entry name" value="GlmU-like"/>
</dbReference>
<name>A0A0C1ITU1_9BACT</name>
<dbReference type="STRING" id="1349421.OI18_14880"/>
<keyword evidence="4" id="KW-1185">Reference proteome</keyword>
<keyword evidence="1" id="KW-0808">Transferase</keyword>
<sequence length="395" mass="43264">MQSIIFSEEYCRPENLFPFTLTRRIQDIRVGILTIREKWEKLLNLPSYDKWEGDYKEGERSFTIDSAIAEGDYLLVHANILPTPELVAAVAALVPGEMLVSSSDGAIALHFSKKHVTGLHRIKVEKTTNFEGDVFSICNPWEIFMQNDRAIRLDFEVLTSGRTSGVISDTNKISGKENVFVEPGVYMEHCIINATTGPVYIGKDAVVMEGCFIRGPLAMGEKAVLKMGTKVYGATTIGPYCIAGGEIKNAVMMGYSNKAHDGYLGDAVIGEWCNLGAGTSASNVKNNAGQVFVYHPASEGGIGNAGIKCGLIMGDYSRSAINTSFNTGTVVGVSSSIFGSGLSPKYIPNFSWGSEGVRKYDFDKAIRDISNWKKLKDSTLSAREENILKYIYDNY</sequence>
<accession>A0A0C1ITU1</accession>
<evidence type="ECO:0000256" key="1">
    <source>
        <dbReference type="ARBA" id="ARBA00022679"/>
    </source>
</evidence>
<evidence type="ECO:0000313" key="4">
    <source>
        <dbReference type="Proteomes" id="UP000031408"/>
    </source>
</evidence>
<dbReference type="GO" id="GO:0016746">
    <property type="term" value="F:acyltransferase activity"/>
    <property type="evidence" value="ECO:0007669"/>
    <property type="project" value="UniProtKB-KW"/>
</dbReference>
<evidence type="ECO:0000313" key="3">
    <source>
        <dbReference type="EMBL" id="KIC93869.1"/>
    </source>
</evidence>
<reference evidence="3 4" key="1">
    <citation type="submission" date="2014-11" db="EMBL/GenBank/DDBJ databases">
        <title>Genome sequence of Flavihumibacter solisilvae 3-3.</title>
        <authorList>
            <person name="Zhou G."/>
            <person name="Li M."/>
            <person name="Wang G."/>
        </authorList>
    </citation>
    <scope>NUCLEOTIDE SEQUENCE [LARGE SCALE GENOMIC DNA]</scope>
    <source>
        <strain evidence="3 4">3-3</strain>
    </source>
</reference>
<dbReference type="OrthoDB" id="9784832at2"/>
<dbReference type="InterPro" id="IPR011004">
    <property type="entry name" value="Trimer_LpxA-like_sf"/>
</dbReference>
<dbReference type="AlphaFoldDB" id="A0A0C1ITU1"/>
<gene>
    <name evidence="3" type="ORF">OI18_14880</name>
</gene>
<dbReference type="PANTHER" id="PTHR43584:SF8">
    <property type="entry name" value="N-ACETYLMURAMATE ALPHA-1-PHOSPHATE URIDYLYLTRANSFERASE"/>
    <property type="match status" value="1"/>
</dbReference>
<keyword evidence="2" id="KW-0012">Acyltransferase</keyword>
<dbReference type="PANTHER" id="PTHR43584">
    <property type="entry name" value="NUCLEOTIDYL TRANSFERASE"/>
    <property type="match status" value="1"/>
</dbReference>
<dbReference type="RefSeq" id="WP_039141149.1">
    <property type="nucleotide sequence ID" value="NZ_JSVC01000016.1"/>
</dbReference>
<dbReference type="Gene3D" id="2.160.10.10">
    <property type="entry name" value="Hexapeptide repeat proteins"/>
    <property type="match status" value="1"/>
</dbReference>
<comment type="caution">
    <text evidence="3">The sequence shown here is derived from an EMBL/GenBank/DDBJ whole genome shotgun (WGS) entry which is preliminary data.</text>
</comment>
<dbReference type="Pfam" id="PF13562">
    <property type="entry name" value="NTP_transf_4"/>
    <property type="match status" value="1"/>
</dbReference>